<accession>A0ACC2ATR2</accession>
<evidence type="ECO:0000313" key="2">
    <source>
        <dbReference type="Proteomes" id="UP001162992"/>
    </source>
</evidence>
<name>A0ACC2ATR2_DIPCM</name>
<protein>
    <submittedName>
        <fullName evidence="1">Uncharacterized protein</fullName>
    </submittedName>
</protein>
<proteinExistence type="predicted"/>
<evidence type="ECO:0000313" key="1">
    <source>
        <dbReference type="EMBL" id="KAJ7520652.1"/>
    </source>
</evidence>
<reference evidence="2" key="1">
    <citation type="journal article" date="2024" name="Proc. Natl. Acad. Sci. U.S.A.">
        <title>Extraordinary preservation of gene collinearity over three hundred million years revealed in homosporous lycophytes.</title>
        <authorList>
            <person name="Li C."/>
            <person name="Wickell D."/>
            <person name="Kuo L.Y."/>
            <person name="Chen X."/>
            <person name="Nie B."/>
            <person name="Liao X."/>
            <person name="Peng D."/>
            <person name="Ji J."/>
            <person name="Jenkins J."/>
            <person name="Williams M."/>
            <person name="Shu S."/>
            <person name="Plott C."/>
            <person name="Barry K."/>
            <person name="Rajasekar S."/>
            <person name="Grimwood J."/>
            <person name="Han X."/>
            <person name="Sun S."/>
            <person name="Hou Z."/>
            <person name="He W."/>
            <person name="Dai G."/>
            <person name="Sun C."/>
            <person name="Schmutz J."/>
            <person name="Leebens-Mack J.H."/>
            <person name="Li F.W."/>
            <person name="Wang L."/>
        </authorList>
    </citation>
    <scope>NUCLEOTIDE SEQUENCE [LARGE SCALE GENOMIC DNA]</scope>
    <source>
        <strain evidence="2">cv. PW_Plant_1</strain>
    </source>
</reference>
<keyword evidence="2" id="KW-1185">Reference proteome</keyword>
<sequence>MAWSQALRRRFKVFMVALAVFLDYKAIQKKEKLIRKQKRDALWERAHERNANRVLKTITELEGLWVKAGQYLSTRADVLPNAYIRLLRQLQDSLPPRPLSEVYATIEEELGKSPKELFTDFDNVPMATASIAQVHRARTKDGVDVVVKVQHRGIKECILQDLENARTVVRWIAWAEPQYDFGPVLDEWCAEVPKELDFNLEADNTRKVAHNLSHNKDQIDSSTLTDVDVLVPEVVQSSEKVLLLAYMDGVRLSDVDALDILGVNKQDLVESITRAYAHQIYVDGFFNADPHPGNFLVSKEAPFRPVLLDFGLTKALTSTTKQALAKMLLACAEVWTYKICTLALQPKDNGDYAALLSAFSEMGLKLRLDMPEEAMQITNFFFRRSTPAKEALDESKTWIKEREERMKRIQERMQEENDRKSLNRNPVDAFPGEAVFFMRVLNLLRGLSSMLGARVAYLEVMRPYAESALSSGNLTRVGQQLQSYNWIHSNPVLSEVEQKLRNVLLSMGQNQRILGIQVCAYKDGKVIIDTAAGVLGRYDPRPVQPDSLFPVFSATKGVTAALVHWLADHGKLKLEDEVSKYWPEFAVNGKASCTVANVLNHTAGLQNAMSDALKENPLLACDWDKMLQDIASIAPQSTPGSEQKYHALSFGWLCGGIIEKAGGKNFQGLLEEALVKPLGVTGEFYIGIPPGVESRLASLTLSEELRSITANSQTVASLSQGIQSSEQQDSNAPKLTGVLNTETFSAISTMPAVFNTLFIRRAIIPSANGHFSARALARFYAMLASGGIIPPLQSSSKPPLGSHLRYPSISTEEKSKKKSKAISSKRLIEVTAKDSQIIPERKFNKVFKNPKIHDAFIGIGNYRDLITPDGPFGLGFQRFVNGGEPNNYANYTFGHSGVGGSLGYCDPSNAFSIAITVNQMALGQVTRDIVHFVCSELGLPCPSQFTSSVMAAPAHVSVKS</sequence>
<organism evidence="1 2">
    <name type="scientific">Diphasiastrum complanatum</name>
    <name type="common">Issler's clubmoss</name>
    <name type="synonym">Lycopodium complanatum</name>
    <dbReference type="NCBI Taxonomy" id="34168"/>
    <lineage>
        <taxon>Eukaryota</taxon>
        <taxon>Viridiplantae</taxon>
        <taxon>Streptophyta</taxon>
        <taxon>Embryophyta</taxon>
        <taxon>Tracheophyta</taxon>
        <taxon>Lycopodiopsida</taxon>
        <taxon>Lycopodiales</taxon>
        <taxon>Lycopodiaceae</taxon>
        <taxon>Lycopodioideae</taxon>
        <taxon>Diphasiastrum</taxon>
    </lineage>
</organism>
<gene>
    <name evidence="1" type="ORF">O6H91_19G015400</name>
</gene>
<dbReference type="Proteomes" id="UP001162992">
    <property type="component" value="Chromosome 19"/>
</dbReference>
<comment type="caution">
    <text evidence="1">The sequence shown here is derived from an EMBL/GenBank/DDBJ whole genome shotgun (WGS) entry which is preliminary data.</text>
</comment>
<dbReference type="EMBL" id="CM055110">
    <property type="protein sequence ID" value="KAJ7520652.1"/>
    <property type="molecule type" value="Genomic_DNA"/>
</dbReference>